<evidence type="ECO:0000259" key="1">
    <source>
        <dbReference type="Pfam" id="PF06114"/>
    </source>
</evidence>
<evidence type="ECO:0000313" key="3">
    <source>
        <dbReference type="Proteomes" id="UP000004933"/>
    </source>
</evidence>
<organism evidence="2 3">
    <name type="scientific">Enterococcus faecalis TX0630</name>
    <dbReference type="NCBI Taxonomy" id="749508"/>
    <lineage>
        <taxon>Bacteria</taxon>
        <taxon>Bacillati</taxon>
        <taxon>Bacillota</taxon>
        <taxon>Bacilli</taxon>
        <taxon>Lactobacillales</taxon>
        <taxon>Enterococcaceae</taxon>
        <taxon>Enterococcus</taxon>
    </lineage>
</organism>
<protein>
    <submittedName>
        <fullName evidence="2">Toxin-antitoxin system, toxin component</fullName>
    </submittedName>
</protein>
<name>A0ABC9P9S2_ENTFL</name>
<dbReference type="AlphaFoldDB" id="A0ABC9P9S2"/>
<gene>
    <name evidence="2" type="ORF">HMPREF9511_00348</name>
</gene>
<proteinExistence type="predicted"/>
<comment type="caution">
    <text evidence="2">The sequence shown here is derived from an EMBL/GenBank/DDBJ whole genome shotgun (WGS) entry which is preliminary data.</text>
</comment>
<dbReference type="Gene3D" id="1.10.10.2910">
    <property type="match status" value="1"/>
</dbReference>
<reference evidence="2 3" key="1">
    <citation type="submission" date="2010-09" db="EMBL/GenBank/DDBJ databases">
        <authorList>
            <person name="Weinstock G."/>
            <person name="Sodergren E."/>
            <person name="Clifton S."/>
            <person name="Fulton L."/>
            <person name="Fulton B."/>
            <person name="Courtney L."/>
            <person name="Fronick C."/>
            <person name="Harrison M."/>
            <person name="Strong C."/>
            <person name="Farmer C."/>
            <person name="Delahaunty K."/>
            <person name="Markovic C."/>
            <person name="Hall O."/>
            <person name="Minx P."/>
            <person name="Tomlinson C."/>
            <person name="Mitreva M."/>
            <person name="Hou S."/>
            <person name="Chen J."/>
            <person name="Wollam A."/>
            <person name="Pepin K.H."/>
            <person name="Johnson M."/>
            <person name="Bhonagiri V."/>
            <person name="Zhang X."/>
            <person name="Suruliraj S."/>
            <person name="Warren W."/>
            <person name="Chinwalla A."/>
            <person name="Mardis E.R."/>
            <person name="Wilson R.K."/>
        </authorList>
    </citation>
    <scope>NUCLEOTIDE SEQUENCE [LARGE SCALE GENOMIC DNA]</scope>
    <source>
        <strain evidence="2 3">TX0630</strain>
    </source>
</reference>
<dbReference type="EMBL" id="AEBE01000011">
    <property type="protein sequence ID" value="EFU91652.1"/>
    <property type="molecule type" value="Genomic_DNA"/>
</dbReference>
<evidence type="ECO:0000313" key="2">
    <source>
        <dbReference type="EMBL" id="EFU91652.1"/>
    </source>
</evidence>
<accession>A0ABC9P9S2</accession>
<dbReference type="InterPro" id="IPR010359">
    <property type="entry name" value="IrrE_HExxH"/>
</dbReference>
<sequence length="234" mass="26982">MNNYKVVFRMTVEIDEYLNFCGTINEFISAHMLCLGMSVNNYEHRYIWDEILTSKSIKIRPFPFEKTARRSISGMIIKDDYETTLAYNSNMGEKRKNFTISHELIHAMYHLDSENKVFTDTKDTLSYSLADILPEFQANIGASSILLPEPVLINELKKGTPPYFISNRYGISEQAIFMRLLQQMQASFEASYVAAYDTANKIMNGNSKNLAIELGRNLERKILYSNPFYEAITL</sequence>
<dbReference type="Proteomes" id="UP000004933">
    <property type="component" value="Unassembled WGS sequence"/>
</dbReference>
<dbReference type="Pfam" id="PF06114">
    <property type="entry name" value="Peptidase_M78"/>
    <property type="match status" value="1"/>
</dbReference>
<feature type="domain" description="IrrE N-terminal-like" evidence="1">
    <location>
        <begin position="77"/>
        <end position="180"/>
    </location>
</feature>